<proteinExistence type="predicted"/>
<organism evidence="1 2">
    <name type="scientific">Niveibacterium umoris</name>
    <dbReference type="NCBI Taxonomy" id="1193620"/>
    <lineage>
        <taxon>Bacteria</taxon>
        <taxon>Pseudomonadati</taxon>
        <taxon>Pseudomonadota</taxon>
        <taxon>Betaproteobacteria</taxon>
        <taxon>Rhodocyclales</taxon>
        <taxon>Rhodocyclaceae</taxon>
        <taxon>Niveibacterium</taxon>
    </lineage>
</organism>
<sequence length="87" mass="9798">MSTRYLVIEFIDGKKETFTFPEQTTSDAAKKLNIEGFLQSPWVVVETENEVMAFPVANIKCLHFSGMVDDRHSLPLPAVAIRGAEQR</sequence>
<protein>
    <submittedName>
        <fullName evidence="1">Uncharacterized protein</fullName>
    </submittedName>
</protein>
<dbReference type="Proteomes" id="UP000561045">
    <property type="component" value="Unassembled WGS sequence"/>
</dbReference>
<dbReference type="RefSeq" id="WP_183630807.1">
    <property type="nucleotide sequence ID" value="NZ_BAABLE010000011.1"/>
</dbReference>
<name>A0A840BGN6_9RHOO</name>
<comment type="caution">
    <text evidence="1">The sequence shown here is derived from an EMBL/GenBank/DDBJ whole genome shotgun (WGS) entry which is preliminary data.</text>
</comment>
<dbReference type="EMBL" id="JACIET010000001">
    <property type="protein sequence ID" value="MBB4010838.1"/>
    <property type="molecule type" value="Genomic_DNA"/>
</dbReference>
<gene>
    <name evidence="1" type="ORF">GGR36_000146</name>
</gene>
<reference evidence="1 2" key="1">
    <citation type="submission" date="2020-08" db="EMBL/GenBank/DDBJ databases">
        <title>Genomic Encyclopedia of Type Strains, Phase IV (KMG-IV): sequencing the most valuable type-strain genomes for metagenomic binning, comparative biology and taxonomic classification.</title>
        <authorList>
            <person name="Goeker M."/>
        </authorList>
    </citation>
    <scope>NUCLEOTIDE SEQUENCE [LARGE SCALE GENOMIC DNA]</scope>
    <source>
        <strain evidence="1 2">DSM 106739</strain>
    </source>
</reference>
<evidence type="ECO:0000313" key="2">
    <source>
        <dbReference type="Proteomes" id="UP000561045"/>
    </source>
</evidence>
<accession>A0A840BGN6</accession>
<evidence type="ECO:0000313" key="1">
    <source>
        <dbReference type="EMBL" id="MBB4010838.1"/>
    </source>
</evidence>
<keyword evidence="2" id="KW-1185">Reference proteome</keyword>
<dbReference type="AlphaFoldDB" id="A0A840BGN6"/>